<dbReference type="AlphaFoldDB" id="I0YND5"/>
<feature type="region of interest" description="Disordered" evidence="1">
    <location>
        <begin position="1"/>
        <end position="113"/>
    </location>
</feature>
<organism evidence="2 3">
    <name type="scientific">Coccomyxa subellipsoidea (strain C-169)</name>
    <name type="common">Green microalga</name>
    <dbReference type="NCBI Taxonomy" id="574566"/>
    <lineage>
        <taxon>Eukaryota</taxon>
        <taxon>Viridiplantae</taxon>
        <taxon>Chlorophyta</taxon>
        <taxon>core chlorophytes</taxon>
        <taxon>Trebouxiophyceae</taxon>
        <taxon>Trebouxiophyceae incertae sedis</taxon>
        <taxon>Coccomyxaceae</taxon>
        <taxon>Coccomyxa</taxon>
        <taxon>Coccomyxa subellipsoidea</taxon>
    </lineage>
</organism>
<feature type="compositionally biased region" description="Basic and acidic residues" evidence="1">
    <location>
        <begin position="1"/>
        <end position="10"/>
    </location>
</feature>
<evidence type="ECO:0000313" key="3">
    <source>
        <dbReference type="Proteomes" id="UP000007264"/>
    </source>
</evidence>
<proteinExistence type="predicted"/>
<evidence type="ECO:0000256" key="1">
    <source>
        <dbReference type="SAM" id="MobiDB-lite"/>
    </source>
</evidence>
<dbReference type="RefSeq" id="XP_005644448.1">
    <property type="nucleotide sequence ID" value="XM_005644391.1"/>
</dbReference>
<protein>
    <submittedName>
        <fullName evidence="2">Uncharacterized protein</fullName>
    </submittedName>
</protein>
<dbReference type="GeneID" id="17037878"/>
<dbReference type="EMBL" id="AGSI01000017">
    <property type="protein sequence ID" value="EIE19904.1"/>
    <property type="molecule type" value="Genomic_DNA"/>
</dbReference>
<gene>
    <name evidence="2" type="ORF">COCSUDRAFT_58139</name>
</gene>
<accession>I0YND5</accession>
<feature type="compositionally biased region" description="Low complexity" evidence="1">
    <location>
        <begin position="83"/>
        <end position="96"/>
    </location>
</feature>
<reference evidence="2 3" key="1">
    <citation type="journal article" date="2012" name="Genome Biol.">
        <title>The genome of the polar eukaryotic microalga coccomyxa subellipsoidea reveals traits of cold adaptation.</title>
        <authorList>
            <person name="Blanc G."/>
            <person name="Agarkova I."/>
            <person name="Grimwood J."/>
            <person name="Kuo A."/>
            <person name="Brueggeman A."/>
            <person name="Dunigan D."/>
            <person name="Gurnon J."/>
            <person name="Ladunga I."/>
            <person name="Lindquist E."/>
            <person name="Lucas S."/>
            <person name="Pangilinan J."/>
            <person name="Proschold T."/>
            <person name="Salamov A."/>
            <person name="Schmutz J."/>
            <person name="Weeks D."/>
            <person name="Yamada T."/>
            <person name="Claverie J.M."/>
            <person name="Grigoriev I."/>
            <person name="Van Etten J."/>
            <person name="Lomsadze A."/>
            <person name="Borodovsky M."/>
        </authorList>
    </citation>
    <scope>NUCLEOTIDE SEQUENCE [LARGE SCALE GENOMIC DNA]</scope>
    <source>
        <strain evidence="2 3">C-169</strain>
    </source>
</reference>
<keyword evidence="3" id="KW-1185">Reference proteome</keyword>
<dbReference type="Proteomes" id="UP000007264">
    <property type="component" value="Unassembled WGS sequence"/>
</dbReference>
<dbReference type="KEGG" id="csl:COCSUDRAFT_58139"/>
<comment type="caution">
    <text evidence="2">The sequence shown here is derived from an EMBL/GenBank/DDBJ whole genome shotgun (WGS) entry which is preliminary data.</text>
</comment>
<sequence>MLERAGDERGAKRKRAGAASGALPGAARIKSKQREVPSPDTPAQADKGKQRALTPQIHVSCDEAGPSGPPDQVARAGPSGPFRAAARSTRAAGQARGIEREEVIDLSPDSPRASTNTQLLAEIAVGLNQSSTGHLAADGGDSGQGSLAVKREQRMQAATAALPLAHAHPAPSRPSGKLQVTCTLSRFVADIMGVEGEKEQMAALTEMRRRAEEREKLLTLNSLKDAEIRSLRSQLEIQRA</sequence>
<name>I0YND5_COCSC</name>
<feature type="compositionally biased region" description="Low complexity" evidence="1">
    <location>
        <begin position="17"/>
        <end position="27"/>
    </location>
</feature>
<evidence type="ECO:0000313" key="2">
    <source>
        <dbReference type="EMBL" id="EIE19904.1"/>
    </source>
</evidence>